<proteinExistence type="predicted"/>
<dbReference type="EMBL" id="BGZK01000621">
    <property type="protein sequence ID" value="GBP53313.1"/>
    <property type="molecule type" value="Genomic_DNA"/>
</dbReference>
<comment type="caution">
    <text evidence="1">The sequence shown here is derived from an EMBL/GenBank/DDBJ whole genome shotgun (WGS) entry which is preliminary data.</text>
</comment>
<keyword evidence="2" id="KW-1185">Reference proteome</keyword>
<dbReference type="Proteomes" id="UP000299102">
    <property type="component" value="Unassembled WGS sequence"/>
</dbReference>
<protein>
    <submittedName>
        <fullName evidence="1">Uncharacterized protein</fullName>
    </submittedName>
</protein>
<evidence type="ECO:0000313" key="1">
    <source>
        <dbReference type="EMBL" id="GBP53313.1"/>
    </source>
</evidence>
<accession>A0A4C1WQQ1</accession>
<organism evidence="1 2">
    <name type="scientific">Eumeta variegata</name>
    <name type="common">Bagworm moth</name>
    <name type="synonym">Eumeta japonica</name>
    <dbReference type="NCBI Taxonomy" id="151549"/>
    <lineage>
        <taxon>Eukaryota</taxon>
        <taxon>Metazoa</taxon>
        <taxon>Ecdysozoa</taxon>
        <taxon>Arthropoda</taxon>
        <taxon>Hexapoda</taxon>
        <taxon>Insecta</taxon>
        <taxon>Pterygota</taxon>
        <taxon>Neoptera</taxon>
        <taxon>Endopterygota</taxon>
        <taxon>Lepidoptera</taxon>
        <taxon>Glossata</taxon>
        <taxon>Ditrysia</taxon>
        <taxon>Tineoidea</taxon>
        <taxon>Psychidae</taxon>
        <taxon>Oiketicinae</taxon>
        <taxon>Eumeta</taxon>
    </lineage>
</organism>
<dbReference type="AlphaFoldDB" id="A0A4C1WQQ1"/>
<gene>
    <name evidence="1" type="ORF">EVAR_46570_1</name>
</gene>
<sequence length="139" mass="15887">MHWRGGVVIEREGMRERKERGRKRKIRGYRTGRCWRAARARAGARPTPANYLSRRDNDAHVTKLRVTAQKLEKDWAAPRKCKTDTGDKTPATPLMIAVVRDRRGPAADDLRGRQDISDDIHDISISQDIDGRVSETIRS</sequence>
<reference evidence="1 2" key="1">
    <citation type="journal article" date="2019" name="Commun. Biol.">
        <title>The bagworm genome reveals a unique fibroin gene that provides high tensile strength.</title>
        <authorList>
            <person name="Kono N."/>
            <person name="Nakamura H."/>
            <person name="Ohtoshi R."/>
            <person name="Tomita M."/>
            <person name="Numata K."/>
            <person name="Arakawa K."/>
        </authorList>
    </citation>
    <scope>NUCLEOTIDE SEQUENCE [LARGE SCALE GENOMIC DNA]</scope>
</reference>
<evidence type="ECO:0000313" key="2">
    <source>
        <dbReference type="Proteomes" id="UP000299102"/>
    </source>
</evidence>
<name>A0A4C1WQQ1_EUMVA</name>